<gene>
    <name evidence="1" type="ORF">GAB14E_2074</name>
</gene>
<accession>A0A099KXC7</accession>
<proteinExistence type="predicted"/>
<protein>
    <recommendedName>
        <fullName evidence="3">DUF1203 domain-containing protein</fullName>
    </recommendedName>
</protein>
<evidence type="ECO:0000313" key="1">
    <source>
        <dbReference type="EMBL" id="KGJ94840.1"/>
    </source>
</evidence>
<dbReference type="PIRSF" id="PIRSF034110">
    <property type="entry name" value="DUF1203"/>
    <property type="match status" value="1"/>
</dbReference>
<evidence type="ECO:0008006" key="3">
    <source>
        <dbReference type="Google" id="ProtNLM"/>
    </source>
</evidence>
<comment type="caution">
    <text evidence="1">The sequence shown here is derived from an EMBL/GenBank/DDBJ whole genome shotgun (WGS) entry which is preliminary data.</text>
</comment>
<name>A0A099KXC7_COLPS</name>
<evidence type="ECO:0000313" key="2">
    <source>
        <dbReference type="Proteomes" id="UP000029868"/>
    </source>
</evidence>
<dbReference type="AlphaFoldDB" id="A0A099KXC7"/>
<dbReference type="InterPro" id="IPR009593">
    <property type="entry name" value="DUF1203"/>
</dbReference>
<dbReference type="EMBL" id="JQEC01000016">
    <property type="protein sequence ID" value="KGJ94840.1"/>
    <property type="molecule type" value="Genomic_DNA"/>
</dbReference>
<dbReference type="Pfam" id="PF06718">
    <property type="entry name" value="DUF1203"/>
    <property type="match status" value="1"/>
</dbReference>
<dbReference type="PATRIC" id="fig|28229.3.peg.1689"/>
<dbReference type="Proteomes" id="UP000029868">
    <property type="component" value="Unassembled WGS sequence"/>
</dbReference>
<sequence>MNYKITPIRRDFLIKVRQAGIDDQNQPVIRQVATGGEPCRDVLRRAAVGEELILASYCPFSIPGPYKEYGAVFVLAKQSSEWVNYDEFPIPNNATNDYFGEIFVLKAYDKYESIIAAQLVTPENVEQIITEYFQQTKASFLMARYAAYGCYSLRLDRKV</sequence>
<dbReference type="OrthoDB" id="118609at2"/>
<reference evidence="1 2" key="1">
    <citation type="submission" date="2014-08" db="EMBL/GenBank/DDBJ databases">
        <title>Genomic and Phenotypic Diversity of Colwellia psychrerythraea strains from Disparate Marine Basins.</title>
        <authorList>
            <person name="Techtmann S.M."/>
            <person name="Stelling S.C."/>
            <person name="Utturkar S.M."/>
            <person name="Alshibli N."/>
            <person name="Harris A."/>
            <person name="Brown S.D."/>
            <person name="Hazen T.C."/>
        </authorList>
    </citation>
    <scope>NUCLEOTIDE SEQUENCE [LARGE SCALE GENOMIC DNA]</scope>
    <source>
        <strain evidence="1 2">GAB14E</strain>
    </source>
</reference>
<organism evidence="1 2">
    <name type="scientific">Colwellia psychrerythraea</name>
    <name type="common">Vibrio psychroerythus</name>
    <dbReference type="NCBI Taxonomy" id="28229"/>
    <lineage>
        <taxon>Bacteria</taxon>
        <taxon>Pseudomonadati</taxon>
        <taxon>Pseudomonadota</taxon>
        <taxon>Gammaproteobacteria</taxon>
        <taxon>Alteromonadales</taxon>
        <taxon>Colwelliaceae</taxon>
        <taxon>Colwellia</taxon>
    </lineage>
</organism>
<dbReference type="RefSeq" id="WP_033081759.1">
    <property type="nucleotide sequence ID" value="NZ_JQEC01000016.1"/>
</dbReference>